<dbReference type="PANTHER" id="PTHR43085:SF49">
    <property type="entry name" value="5-DEHYDRO-2-DEOXYGLUCONOKINASE"/>
    <property type="match status" value="1"/>
</dbReference>
<organism evidence="7 8">
    <name type="scientific">Murimonas intestini</name>
    <dbReference type="NCBI Taxonomy" id="1337051"/>
    <lineage>
        <taxon>Bacteria</taxon>
        <taxon>Bacillati</taxon>
        <taxon>Bacillota</taxon>
        <taxon>Clostridia</taxon>
        <taxon>Lachnospirales</taxon>
        <taxon>Lachnospiraceae</taxon>
        <taxon>Murimonas</taxon>
    </lineage>
</organism>
<dbReference type="GO" id="GO:0005524">
    <property type="term" value="F:ATP binding"/>
    <property type="evidence" value="ECO:0007669"/>
    <property type="project" value="UniProtKB-KW"/>
</dbReference>
<name>A0AB73SZE4_9FIRM</name>
<comment type="similarity">
    <text evidence="1">Belongs to the carbohydrate kinase PfkB family.</text>
</comment>
<dbReference type="NCBIfam" id="TIGR04382">
    <property type="entry name" value="myo_inos_iolC_N"/>
    <property type="match status" value="1"/>
</dbReference>
<evidence type="ECO:0000256" key="4">
    <source>
        <dbReference type="ARBA" id="ARBA00022777"/>
    </source>
</evidence>
<dbReference type="InterPro" id="IPR011611">
    <property type="entry name" value="PfkB_dom"/>
</dbReference>
<gene>
    <name evidence="7" type="ORF">C7383_11515</name>
</gene>
<proteinExistence type="inferred from homology"/>
<dbReference type="AlphaFoldDB" id="A0AB73SZE4"/>
<evidence type="ECO:0000313" key="8">
    <source>
        <dbReference type="Proteomes" id="UP000245412"/>
    </source>
</evidence>
<dbReference type="InterPro" id="IPR030830">
    <property type="entry name" value="Myo_inos_IolC"/>
</dbReference>
<keyword evidence="2" id="KW-0808">Transferase</keyword>
<dbReference type="Gene3D" id="2.20.150.10">
    <property type="entry name" value="putative 5-dehydro-2- deoxygluconokinase"/>
    <property type="match status" value="1"/>
</dbReference>
<reference evidence="7 8" key="1">
    <citation type="submission" date="2018-05" db="EMBL/GenBank/DDBJ databases">
        <authorList>
            <person name="Goeker M."/>
            <person name="Huntemann M."/>
            <person name="Clum A."/>
            <person name="Pillay M."/>
            <person name="Palaniappan K."/>
            <person name="Varghese N."/>
            <person name="Mikhailova N."/>
            <person name="Stamatis D."/>
            <person name="Reddy T."/>
            <person name="Daum C."/>
            <person name="Shapiro N."/>
            <person name="Ivanova N."/>
            <person name="Kyrpides N."/>
            <person name="Woyke T."/>
        </authorList>
    </citation>
    <scope>NUCLEOTIDE SEQUENCE [LARGE SCALE GENOMIC DNA]</scope>
    <source>
        <strain evidence="7 8">DSM 26524</strain>
    </source>
</reference>
<accession>A0AB73SZE4</accession>
<evidence type="ECO:0000256" key="1">
    <source>
        <dbReference type="ARBA" id="ARBA00010688"/>
    </source>
</evidence>
<dbReference type="CDD" id="cd01166">
    <property type="entry name" value="KdgK"/>
    <property type="match status" value="1"/>
</dbReference>
<dbReference type="InterPro" id="IPR050306">
    <property type="entry name" value="PfkB_Carbo_kinase"/>
</dbReference>
<evidence type="ECO:0000259" key="6">
    <source>
        <dbReference type="Pfam" id="PF00294"/>
    </source>
</evidence>
<dbReference type="Pfam" id="PF00294">
    <property type="entry name" value="PfkB"/>
    <property type="match status" value="1"/>
</dbReference>
<sequence length="345" mass="38685">MKYVEFDEDRERDLVLLGRVAIDFNPAYNDQVKEEFKPLKKVHMFEKFLGGSPANIAVGVTKHGLKAGFIGKVSDDQFGEFVVDYFNERGIDTSCITKCTGGEKLGLTFTEMLSSKESSILMYRNCIADLQLHVDDIDEDYIKSTKAILISGTALAESPSREAAIKAVLLAKKNNTKIIFDIDYREYNWKNSDEISIYYSMVAKEADIIMGSREEFDLTEKLIRPGMTDEESAALWQSYNAKIVVIKHGMKGSAAYTCDGQKYSIKPFPVEARKGFGGGDGYGSGFLYGLYQGWEIIDCLEFGSAEASMMVRSNNCSDSLPGPEEVHEFIKEEKEKFGEMIARMQ</sequence>
<evidence type="ECO:0000256" key="3">
    <source>
        <dbReference type="ARBA" id="ARBA00022741"/>
    </source>
</evidence>
<protein>
    <submittedName>
        <fullName evidence="7">5-dehydro-2-deoxygluconokinase</fullName>
    </submittedName>
</protein>
<dbReference type="InterPro" id="IPR023314">
    <property type="entry name" value="Myo_inos_IolC-like_sf"/>
</dbReference>
<dbReference type="Gene3D" id="3.40.1190.20">
    <property type="match status" value="1"/>
</dbReference>
<keyword evidence="8" id="KW-1185">Reference proteome</keyword>
<dbReference type="SUPFAM" id="SSF53613">
    <property type="entry name" value="Ribokinase-like"/>
    <property type="match status" value="1"/>
</dbReference>
<dbReference type="Proteomes" id="UP000245412">
    <property type="component" value="Unassembled WGS sequence"/>
</dbReference>
<keyword evidence="5" id="KW-0067">ATP-binding</keyword>
<evidence type="ECO:0000313" key="7">
    <source>
        <dbReference type="EMBL" id="PWJ72865.1"/>
    </source>
</evidence>
<comment type="caution">
    <text evidence="7">The sequence shown here is derived from an EMBL/GenBank/DDBJ whole genome shotgun (WGS) entry which is preliminary data.</text>
</comment>
<dbReference type="PANTHER" id="PTHR43085">
    <property type="entry name" value="HEXOKINASE FAMILY MEMBER"/>
    <property type="match status" value="1"/>
</dbReference>
<evidence type="ECO:0000256" key="2">
    <source>
        <dbReference type="ARBA" id="ARBA00022679"/>
    </source>
</evidence>
<dbReference type="InterPro" id="IPR029056">
    <property type="entry name" value="Ribokinase-like"/>
</dbReference>
<evidence type="ECO:0000256" key="5">
    <source>
        <dbReference type="ARBA" id="ARBA00022840"/>
    </source>
</evidence>
<feature type="domain" description="Carbohydrate kinase PfkB" evidence="6">
    <location>
        <begin position="13"/>
        <end position="321"/>
    </location>
</feature>
<dbReference type="RefSeq" id="WP_109748045.1">
    <property type="nucleotide sequence ID" value="NZ_JANKBI010000015.1"/>
</dbReference>
<dbReference type="EMBL" id="QGGY01000015">
    <property type="protein sequence ID" value="PWJ72865.1"/>
    <property type="molecule type" value="Genomic_DNA"/>
</dbReference>
<keyword evidence="4" id="KW-0418">Kinase</keyword>
<keyword evidence="3" id="KW-0547">Nucleotide-binding</keyword>
<dbReference type="GO" id="GO:0016301">
    <property type="term" value="F:kinase activity"/>
    <property type="evidence" value="ECO:0007669"/>
    <property type="project" value="UniProtKB-KW"/>
</dbReference>